<dbReference type="Pfam" id="PF03466">
    <property type="entry name" value="LysR_substrate"/>
    <property type="match status" value="1"/>
</dbReference>
<sequence>MSLKDYSLNALRVFAVAANAPSFKHAAQQLELSQSAITRHIQTLEQQLGTPLFHRDNRVHALTPAGELLAPTLLSLFQQLEQAVQQARTCGDEELTTLRVLVPDTFLRWWLASRLADFSAIYPHIRVQVDTYAEDEQDVQLSQIGQALQHGRVDLAVLSGKLKDRSLQQQLLYQPQFCPIGSPATATSAAAAWYANPASAVWQAFCKQHKQLSQSYPVQSVPKASIGLDLLTSLSGFSLINTLYAQHPQFNQWPLQAEAAITAKSGVYICLKARERHPVAVIAFSKWLANRVQQSMAALSQTPGV</sequence>
<dbReference type="InterPro" id="IPR058163">
    <property type="entry name" value="LysR-type_TF_proteobact-type"/>
</dbReference>
<organism evidence="6 7">
    <name type="scientific">Pseudidiomarina halophila</name>
    <dbReference type="NCBI Taxonomy" id="1449799"/>
    <lineage>
        <taxon>Bacteria</taxon>
        <taxon>Pseudomonadati</taxon>
        <taxon>Pseudomonadota</taxon>
        <taxon>Gammaproteobacteria</taxon>
        <taxon>Alteromonadales</taxon>
        <taxon>Idiomarinaceae</taxon>
        <taxon>Pseudidiomarina</taxon>
    </lineage>
</organism>
<evidence type="ECO:0000256" key="1">
    <source>
        <dbReference type="ARBA" id="ARBA00009437"/>
    </source>
</evidence>
<evidence type="ECO:0000313" key="6">
    <source>
        <dbReference type="EMBL" id="RUO54480.1"/>
    </source>
</evidence>
<dbReference type="Gene3D" id="3.40.190.10">
    <property type="entry name" value="Periplasmic binding protein-like II"/>
    <property type="match status" value="1"/>
</dbReference>
<keyword evidence="4" id="KW-0804">Transcription</keyword>
<evidence type="ECO:0000256" key="4">
    <source>
        <dbReference type="ARBA" id="ARBA00023163"/>
    </source>
</evidence>
<dbReference type="Pfam" id="PF00126">
    <property type="entry name" value="HTH_1"/>
    <property type="match status" value="1"/>
</dbReference>
<dbReference type="SUPFAM" id="SSF53850">
    <property type="entry name" value="Periplasmic binding protein-like II"/>
    <property type="match status" value="1"/>
</dbReference>
<comment type="similarity">
    <text evidence="1">Belongs to the LysR transcriptional regulatory family.</text>
</comment>
<comment type="caution">
    <text evidence="6">The sequence shown here is derived from an EMBL/GenBank/DDBJ whole genome shotgun (WGS) entry which is preliminary data.</text>
</comment>
<dbReference type="EMBL" id="PIPW01000001">
    <property type="protein sequence ID" value="RUO54480.1"/>
    <property type="molecule type" value="Genomic_DNA"/>
</dbReference>
<dbReference type="Gene3D" id="1.10.10.10">
    <property type="entry name" value="Winged helix-like DNA-binding domain superfamily/Winged helix DNA-binding domain"/>
    <property type="match status" value="1"/>
</dbReference>
<dbReference type="InterPro" id="IPR036388">
    <property type="entry name" value="WH-like_DNA-bd_sf"/>
</dbReference>
<dbReference type="AlphaFoldDB" id="A0A432Y0J8"/>
<evidence type="ECO:0000259" key="5">
    <source>
        <dbReference type="PROSITE" id="PS50931"/>
    </source>
</evidence>
<dbReference type="PRINTS" id="PR00039">
    <property type="entry name" value="HTHLYSR"/>
</dbReference>
<dbReference type="SUPFAM" id="SSF46785">
    <property type="entry name" value="Winged helix' DNA-binding domain"/>
    <property type="match status" value="1"/>
</dbReference>
<protein>
    <recommendedName>
        <fullName evidence="5">HTH lysR-type domain-containing protein</fullName>
    </recommendedName>
</protein>
<dbReference type="PROSITE" id="PS50931">
    <property type="entry name" value="HTH_LYSR"/>
    <property type="match status" value="1"/>
</dbReference>
<dbReference type="GO" id="GO:0003700">
    <property type="term" value="F:DNA-binding transcription factor activity"/>
    <property type="evidence" value="ECO:0007669"/>
    <property type="project" value="InterPro"/>
</dbReference>
<proteinExistence type="inferred from homology"/>
<evidence type="ECO:0000256" key="2">
    <source>
        <dbReference type="ARBA" id="ARBA00023015"/>
    </source>
</evidence>
<evidence type="ECO:0000313" key="7">
    <source>
        <dbReference type="Proteomes" id="UP000287198"/>
    </source>
</evidence>
<dbReference type="PANTHER" id="PTHR30537">
    <property type="entry name" value="HTH-TYPE TRANSCRIPTIONAL REGULATOR"/>
    <property type="match status" value="1"/>
</dbReference>
<accession>A0A432Y0J8</accession>
<feature type="domain" description="HTH lysR-type" evidence="5">
    <location>
        <begin position="6"/>
        <end position="63"/>
    </location>
</feature>
<dbReference type="FunFam" id="1.10.10.10:FF:000001">
    <property type="entry name" value="LysR family transcriptional regulator"/>
    <property type="match status" value="1"/>
</dbReference>
<dbReference type="InterPro" id="IPR005119">
    <property type="entry name" value="LysR_subst-bd"/>
</dbReference>
<dbReference type="InterPro" id="IPR036390">
    <property type="entry name" value="WH_DNA-bd_sf"/>
</dbReference>
<dbReference type="GO" id="GO:0043565">
    <property type="term" value="F:sequence-specific DNA binding"/>
    <property type="evidence" value="ECO:0007669"/>
    <property type="project" value="TreeGrafter"/>
</dbReference>
<dbReference type="GO" id="GO:0006351">
    <property type="term" value="P:DNA-templated transcription"/>
    <property type="evidence" value="ECO:0007669"/>
    <property type="project" value="TreeGrafter"/>
</dbReference>
<dbReference type="PANTHER" id="PTHR30537:SF26">
    <property type="entry name" value="GLYCINE CLEAVAGE SYSTEM TRANSCRIPTIONAL ACTIVATOR"/>
    <property type="match status" value="1"/>
</dbReference>
<reference evidence="7" key="1">
    <citation type="journal article" date="2018" name="Front. Microbiol.">
        <title>Genome-Based Analysis Reveals the Taxonomy and Diversity of the Family Idiomarinaceae.</title>
        <authorList>
            <person name="Liu Y."/>
            <person name="Lai Q."/>
            <person name="Shao Z."/>
        </authorList>
    </citation>
    <scope>NUCLEOTIDE SEQUENCE [LARGE SCALE GENOMIC DNA]</scope>
    <source>
        <strain evidence="7">BH195</strain>
    </source>
</reference>
<dbReference type="OrthoDB" id="6787458at2"/>
<name>A0A432Y0J8_9GAMM</name>
<dbReference type="Proteomes" id="UP000287198">
    <property type="component" value="Unassembled WGS sequence"/>
</dbReference>
<keyword evidence="3" id="KW-0238">DNA-binding</keyword>
<dbReference type="RefSeq" id="WP_126761905.1">
    <property type="nucleotide sequence ID" value="NZ_JBHLTZ010000004.1"/>
</dbReference>
<keyword evidence="2" id="KW-0805">Transcription regulation</keyword>
<dbReference type="InterPro" id="IPR000847">
    <property type="entry name" value="LysR_HTH_N"/>
</dbReference>
<evidence type="ECO:0000256" key="3">
    <source>
        <dbReference type="ARBA" id="ARBA00023125"/>
    </source>
</evidence>
<gene>
    <name evidence="6" type="ORF">CWI69_03450</name>
</gene>
<keyword evidence="7" id="KW-1185">Reference proteome</keyword>